<keyword evidence="8 17" id="KW-0479">Metal-binding</keyword>
<dbReference type="PANTHER" id="PTHR11224:SF17">
    <property type="entry name" value="E3 UBIQUITIN-PROTEIN LIGASE MAKORIN-2"/>
    <property type="match status" value="1"/>
</dbReference>
<evidence type="ECO:0000256" key="10">
    <source>
        <dbReference type="ARBA" id="ARBA00022771"/>
    </source>
</evidence>
<reference evidence="21" key="2">
    <citation type="submission" date="2025-09" db="UniProtKB">
        <authorList>
            <consortium name="Ensembl"/>
        </authorList>
    </citation>
    <scope>IDENTIFICATION</scope>
</reference>
<dbReference type="GO" id="GO:0005737">
    <property type="term" value="C:cytoplasm"/>
    <property type="evidence" value="ECO:0007669"/>
    <property type="project" value="UniProtKB-SubCell"/>
</dbReference>
<dbReference type="Pfam" id="PF00642">
    <property type="entry name" value="zf-CCCH"/>
    <property type="match status" value="2"/>
</dbReference>
<dbReference type="InterPro" id="IPR045072">
    <property type="entry name" value="MKRN-like"/>
</dbReference>
<evidence type="ECO:0000256" key="8">
    <source>
        <dbReference type="ARBA" id="ARBA00022723"/>
    </source>
</evidence>
<sequence>KTPPITPLTLVLPPEGLQKGFIKVNKYFLHGVCREGSNCHFSHDVHNSAPSLIYRCRYDHVKATPRGEEPQTLLSSAPCVLSPAIVRGGDAQRTQLLRSNLFGIFIKLLYLRCIEYVHVYMTVSCVCAATPDSAQLCPYLVMGQCHYGDQCMYLHGNRCDVCGLHLLHPTDAEQRREHEKLCLSEFEAEMEKAFAAQISQDKVCSICMEVVVQKISQSERRFGIMSSCDHCFCLGCIRKWRHAPFSNEVIKACPECRVPSELVIPSVHWVQEQTQKDQLVALFKNAVSKKPCKFFLEGRGTCPFGDRCLYLHQDPFGRKPEPERVRKQLTPEGAVRVRNTDHQKPVDRLTSWCSHNNLELNAQKTVEMIVDFRKDTAPPSPSPCQALPPPSPS</sequence>
<dbReference type="GO" id="GO:0061630">
    <property type="term" value="F:ubiquitin protein ligase activity"/>
    <property type="evidence" value="ECO:0007669"/>
    <property type="project" value="UniProtKB-EC"/>
</dbReference>
<evidence type="ECO:0000259" key="19">
    <source>
        <dbReference type="PROSITE" id="PS50089"/>
    </source>
</evidence>
<evidence type="ECO:0000256" key="17">
    <source>
        <dbReference type="PROSITE-ProRule" id="PRU00723"/>
    </source>
</evidence>
<evidence type="ECO:0000256" key="2">
    <source>
        <dbReference type="ARBA" id="ARBA00004123"/>
    </source>
</evidence>
<keyword evidence="7" id="KW-0808">Transferase</keyword>
<evidence type="ECO:0000256" key="11">
    <source>
        <dbReference type="ARBA" id="ARBA00022782"/>
    </source>
</evidence>
<evidence type="ECO:0000256" key="1">
    <source>
        <dbReference type="ARBA" id="ARBA00000900"/>
    </source>
</evidence>
<keyword evidence="9" id="KW-0677">Repeat</keyword>
<keyword evidence="11" id="KW-0221">Differentiation</keyword>
<evidence type="ECO:0000256" key="13">
    <source>
        <dbReference type="ARBA" id="ARBA00022833"/>
    </source>
</evidence>
<feature type="domain" description="C3H1-type" evidence="20">
    <location>
        <begin position="286"/>
        <end position="315"/>
    </location>
</feature>
<evidence type="ECO:0000256" key="5">
    <source>
        <dbReference type="ARBA" id="ARBA00012483"/>
    </source>
</evidence>
<comment type="catalytic activity">
    <reaction evidence="1">
        <text>S-ubiquitinyl-[E2 ubiquitin-conjugating enzyme]-L-cysteine + [acceptor protein]-L-lysine = [E2 ubiquitin-conjugating enzyme]-L-cysteine + N(6)-ubiquitinyl-[acceptor protein]-L-lysine.</text>
        <dbReference type="EC" id="2.3.2.27"/>
    </reaction>
</comment>
<feature type="compositionally biased region" description="Pro residues" evidence="18">
    <location>
        <begin position="378"/>
        <end position="393"/>
    </location>
</feature>
<dbReference type="PROSITE" id="PS00518">
    <property type="entry name" value="ZF_RING_1"/>
    <property type="match status" value="1"/>
</dbReference>
<dbReference type="GO" id="GO:0008270">
    <property type="term" value="F:zinc ion binding"/>
    <property type="evidence" value="ECO:0007669"/>
    <property type="project" value="UniProtKB-KW"/>
</dbReference>
<dbReference type="PANTHER" id="PTHR11224">
    <property type="entry name" value="MAKORIN-RELATED"/>
    <property type="match status" value="1"/>
</dbReference>
<evidence type="ECO:0000256" key="6">
    <source>
        <dbReference type="ARBA" id="ARBA00022490"/>
    </source>
</evidence>
<keyword evidence="22" id="KW-1185">Reference proteome</keyword>
<keyword evidence="14" id="KW-0539">Nucleus</keyword>
<dbReference type="InterPro" id="IPR000571">
    <property type="entry name" value="Znf_CCCH"/>
</dbReference>
<evidence type="ECO:0000256" key="15">
    <source>
        <dbReference type="ARBA" id="ARBA00029530"/>
    </source>
</evidence>
<reference evidence="21" key="1">
    <citation type="submission" date="2025-08" db="UniProtKB">
        <authorList>
            <consortium name="Ensembl"/>
        </authorList>
    </citation>
    <scope>IDENTIFICATION</scope>
</reference>
<evidence type="ECO:0000256" key="14">
    <source>
        <dbReference type="ARBA" id="ARBA00023242"/>
    </source>
</evidence>
<dbReference type="Gene3D" id="4.10.1000.10">
    <property type="entry name" value="Zinc finger, CCCH-type"/>
    <property type="match status" value="1"/>
</dbReference>
<dbReference type="GO" id="GO:0005634">
    <property type="term" value="C:nucleus"/>
    <property type="evidence" value="ECO:0007669"/>
    <property type="project" value="UniProtKB-SubCell"/>
</dbReference>
<evidence type="ECO:0000256" key="12">
    <source>
        <dbReference type="ARBA" id="ARBA00022786"/>
    </source>
</evidence>
<keyword evidence="13 17" id="KW-0862">Zinc</keyword>
<keyword evidence="12" id="KW-0833">Ubl conjugation pathway</keyword>
<accession>A0A8C6SMC9</accession>
<evidence type="ECO:0000313" key="22">
    <source>
        <dbReference type="Proteomes" id="UP000694523"/>
    </source>
</evidence>
<dbReference type="InterPro" id="IPR001841">
    <property type="entry name" value="Znf_RING"/>
</dbReference>
<dbReference type="InterPro" id="IPR036855">
    <property type="entry name" value="Znf_CCCH_sf"/>
</dbReference>
<dbReference type="InterPro" id="IPR013083">
    <property type="entry name" value="Znf_RING/FYVE/PHD"/>
</dbReference>
<dbReference type="GO" id="GO:0000209">
    <property type="term" value="P:protein polyubiquitination"/>
    <property type="evidence" value="ECO:0007669"/>
    <property type="project" value="InterPro"/>
</dbReference>
<comment type="subcellular location">
    <subcellularLocation>
        <location evidence="3">Cytoplasm</location>
    </subcellularLocation>
    <subcellularLocation>
        <location evidence="2">Nucleus</location>
    </subcellularLocation>
</comment>
<evidence type="ECO:0000256" key="3">
    <source>
        <dbReference type="ARBA" id="ARBA00004496"/>
    </source>
</evidence>
<feature type="region of interest" description="Disordered" evidence="18">
    <location>
        <begin position="374"/>
        <end position="393"/>
    </location>
</feature>
<dbReference type="PROSITE" id="PS50089">
    <property type="entry name" value="ZF_RING_2"/>
    <property type="match status" value="1"/>
</dbReference>
<dbReference type="Pfam" id="PF00097">
    <property type="entry name" value="zf-C3HC4"/>
    <property type="match status" value="1"/>
</dbReference>
<keyword evidence="6" id="KW-0963">Cytoplasm</keyword>
<protein>
    <recommendedName>
        <fullName evidence="15">E3 ubiquitin-protein ligase makorin-2</fullName>
        <ecNumber evidence="5">2.3.2.27</ecNumber>
    </recommendedName>
    <alternativeName>
        <fullName evidence="16">RING-type E3 ubiquitin transferase makorin-2</fullName>
    </alternativeName>
</protein>
<dbReference type="Proteomes" id="UP000694523">
    <property type="component" value="Unplaced"/>
</dbReference>
<dbReference type="PROSITE" id="PS50103">
    <property type="entry name" value="ZF_C3H1"/>
    <property type="match status" value="3"/>
</dbReference>
<name>A0A8C6SMC9_9GOBI</name>
<feature type="domain" description="C3H1-type" evidence="20">
    <location>
        <begin position="26"/>
        <end position="46"/>
    </location>
</feature>
<dbReference type="SMART" id="SM00184">
    <property type="entry name" value="RING"/>
    <property type="match status" value="1"/>
</dbReference>
<dbReference type="EC" id="2.3.2.27" evidence="5"/>
<dbReference type="SMART" id="SM00356">
    <property type="entry name" value="ZnF_C3H1"/>
    <property type="match status" value="3"/>
</dbReference>
<dbReference type="UniPathway" id="UPA00143"/>
<evidence type="ECO:0000256" key="16">
    <source>
        <dbReference type="ARBA" id="ARBA00030863"/>
    </source>
</evidence>
<dbReference type="SUPFAM" id="SSF90229">
    <property type="entry name" value="CCCH zinc finger"/>
    <property type="match status" value="2"/>
</dbReference>
<dbReference type="Pfam" id="PF14608">
    <property type="entry name" value="zf-CCCH_2"/>
    <property type="match status" value="1"/>
</dbReference>
<evidence type="ECO:0000256" key="7">
    <source>
        <dbReference type="ARBA" id="ARBA00022679"/>
    </source>
</evidence>
<dbReference type="FunFam" id="3.30.40.10:FF:000117">
    <property type="entry name" value="Probable E3 ubiquitin-protein ligase makorin-1"/>
    <property type="match status" value="1"/>
</dbReference>
<proteinExistence type="predicted"/>
<keyword evidence="10 17" id="KW-0863">Zinc-finger</keyword>
<evidence type="ECO:0000256" key="9">
    <source>
        <dbReference type="ARBA" id="ARBA00022737"/>
    </source>
</evidence>
<evidence type="ECO:0000256" key="18">
    <source>
        <dbReference type="SAM" id="MobiDB-lite"/>
    </source>
</evidence>
<dbReference type="AlphaFoldDB" id="A0A8C6SMC9"/>
<dbReference type="Ensembl" id="ENSNMLT00000008376.1">
    <property type="protein sequence ID" value="ENSNMLP00000007354.1"/>
    <property type="gene ID" value="ENSNMLG00000005178.1"/>
</dbReference>
<feature type="domain" description="C3H1-type" evidence="20">
    <location>
        <begin position="131"/>
        <end position="158"/>
    </location>
</feature>
<dbReference type="SUPFAM" id="SSF57850">
    <property type="entry name" value="RING/U-box"/>
    <property type="match status" value="1"/>
</dbReference>
<feature type="zinc finger region" description="C3H1-type" evidence="17">
    <location>
        <begin position="131"/>
        <end position="158"/>
    </location>
</feature>
<feature type="zinc finger region" description="C3H1-type" evidence="17">
    <location>
        <begin position="26"/>
        <end position="46"/>
    </location>
</feature>
<feature type="zinc finger region" description="C3H1-type" evidence="17">
    <location>
        <begin position="286"/>
        <end position="315"/>
    </location>
</feature>
<feature type="domain" description="RING-type" evidence="19">
    <location>
        <begin position="204"/>
        <end position="257"/>
    </location>
</feature>
<comment type="pathway">
    <text evidence="4">Protein modification; protein ubiquitination.</text>
</comment>
<evidence type="ECO:0000313" key="21">
    <source>
        <dbReference type="Ensembl" id="ENSNMLP00000007354.1"/>
    </source>
</evidence>
<evidence type="ECO:0000259" key="20">
    <source>
        <dbReference type="PROSITE" id="PS50103"/>
    </source>
</evidence>
<organism evidence="21 22">
    <name type="scientific">Neogobius melanostomus</name>
    <name type="common">round goby</name>
    <dbReference type="NCBI Taxonomy" id="47308"/>
    <lineage>
        <taxon>Eukaryota</taxon>
        <taxon>Metazoa</taxon>
        <taxon>Chordata</taxon>
        <taxon>Craniata</taxon>
        <taxon>Vertebrata</taxon>
        <taxon>Euteleostomi</taxon>
        <taxon>Actinopterygii</taxon>
        <taxon>Neopterygii</taxon>
        <taxon>Teleostei</taxon>
        <taxon>Neoteleostei</taxon>
        <taxon>Acanthomorphata</taxon>
        <taxon>Gobiaria</taxon>
        <taxon>Gobiiformes</taxon>
        <taxon>Gobioidei</taxon>
        <taxon>Gobiidae</taxon>
        <taxon>Benthophilinae</taxon>
        <taxon>Neogobiini</taxon>
        <taxon>Neogobius</taxon>
    </lineage>
</organism>
<evidence type="ECO:0000256" key="4">
    <source>
        <dbReference type="ARBA" id="ARBA00004906"/>
    </source>
</evidence>
<dbReference type="InterPro" id="IPR018957">
    <property type="entry name" value="Znf_C3HC4_RING-type"/>
</dbReference>
<dbReference type="GO" id="GO:0030154">
    <property type="term" value="P:cell differentiation"/>
    <property type="evidence" value="ECO:0007669"/>
    <property type="project" value="UniProtKB-KW"/>
</dbReference>
<dbReference type="InterPro" id="IPR017907">
    <property type="entry name" value="Znf_RING_CS"/>
</dbReference>
<dbReference type="Gene3D" id="3.30.40.10">
    <property type="entry name" value="Zinc/RING finger domain, C3HC4 (zinc finger)"/>
    <property type="match status" value="1"/>
</dbReference>